<proteinExistence type="inferred from homology"/>
<gene>
    <name evidence="12 14" type="primary">dapA</name>
    <name evidence="14" type="ORF">RI845_03840</name>
</gene>
<comment type="caution">
    <text evidence="12">Was originally thought to be a dihydrodipicolinate synthase (DHDPS), catalyzing the condensation of (S)-aspartate-beta-semialdehyde [(S)-ASA] and pyruvate to dihydrodipicolinate (DHDP). However, it was shown in E.coli that the product of the enzymatic reaction is not dihydrodipicolinate but in fact (4S)-4-hydroxy-2,3,4,5-tetrahydro-(2S)-dipicolinic acid (HTPA), and that the consecutive dehydration reaction leading to DHDP is not spontaneous but catalyzed by DapB.</text>
</comment>
<evidence type="ECO:0000256" key="13">
    <source>
        <dbReference type="PIRNR" id="PIRNR001365"/>
    </source>
</evidence>
<dbReference type="RefSeq" id="WP_348388433.1">
    <property type="nucleotide sequence ID" value="NZ_CP134146.1"/>
</dbReference>
<dbReference type="GO" id="GO:0008840">
    <property type="term" value="F:4-hydroxy-tetrahydrodipicolinate synthase activity"/>
    <property type="evidence" value="ECO:0007669"/>
    <property type="project" value="UniProtKB-EC"/>
</dbReference>
<name>A0ABY9TNK3_9GAMM</name>
<sequence length="304" mass="32970">MTTFQLNDFALWTALVTPFDLNGAVDYDSLAKIVDDQQQAGNGILICGSTGEGLAIEQSEQLNIIKFICDLNPSVPLMVSVGGFNLPTQVDWIKACNDLPVHSYLLTAPIYAKPGVIGQTQWFSALLDAAKHPCMLYNVPSRSGISIPVKTVENLAEHRNLWAMKEASGDVNEFLAYATAAPKMKMFSGEDALIPYLAPVGAVGLVSVCANAWPEATNLYVQKSLAGEGANLTPVWYNAISSLFEEANPVPVKVLMHKQAVLNTPTLRAPLSHLELESDNAILAADLDITEWLCQSRTNVRLVK</sequence>
<organism evidence="14 15">
    <name type="scientific">Thalassotalea nanhaiensis</name>
    <dbReference type="NCBI Taxonomy" id="3065648"/>
    <lineage>
        <taxon>Bacteria</taxon>
        <taxon>Pseudomonadati</taxon>
        <taxon>Pseudomonadota</taxon>
        <taxon>Gammaproteobacteria</taxon>
        <taxon>Alteromonadales</taxon>
        <taxon>Colwelliaceae</taxon>
        <taxon>Thalassotalea</taxon>
    </lineage>
</organism>
<keyword evidence="10 12" id="KW-0704">Schiff base</keyword>
<evidence type="ECO:0000256" key="9">
    <source>
        <dbReference type="ARBA" id="ARBA00023239"/>
    </source>
</evidence>
<dbReference type="SUPFAM" id="SSF51569">
    <property type="entry name" value="Aldolase"/>
    <property type="match status" value="1"/>
</dbReference>
<dbReference type="HAMAP" id="MF_00418">
    <property type="entry name" value="DapA"/>
    <property type="match status" value="1"/>
</dbReference>
<keyword evidence="5 12" id="KW-0963">Cytoplasm</keyword>
<evidence type="ECO:0000256" key="2">
    <source>
        <dbReference type="ARBA" id="ARBA00005120"/>
    </source>
</evidence>
<dbReference type="InterPro" id="IPR020624">
    <property type="entry name" value="Schiff_base-form_aldolases_CS"/>
</dbReference>
<keyword evidence="15" id="KW-1185">Reference proteome</keyword>
<comment type="similarity">
    <text evidence="3 12 13">Belongs to the DapA family.</text>
</comment>
<feature type="active site" description="Schiff-base intermediate with substrate" evidence="12">
    <location>
        <position position="165"/>
    </location>
</feature>
<comment type="catalytic activity">
    <reaction evidence="11 12">
        <text>L-aspartate 4-semialdehyde + pyruvate = (2S,4S)-4-hydroxy-2,3,4,5-tetrahydrodipicolinate + H2O + H(+)</text>
        <dbReference type="Rhea" id="RHEA:34171"/>
        <dbReference type="ChEBI" id="CHEBI:15361"/>
        <dbReference type="ChEBI" id="CHEBI:15377"/>
        <dbReference type="ChEBI" id="CHEBI:15378"/>
        <dbReference type="ChEBI" id="CHEBI:67139"/>
        <dbReference type="ChEBI" id="CHEBI:537519"/>
        <dbReference type="EC" id="4.3.3.7"/>
    </reaction>
</comment>
<feature type="site" description="Part of a proton relay during catalysis" evidence="12">
    <location>
        <position position="49"/>
    </location>
</feature>
<protein>
    <recommendedName>
        <fullName evidence="4 12">4-hydroxy-tetrahydrodipicolinate synthase</fullName>
        <shortName evidence="12">HTPA synthase</shortName>
        <ecNumber evidence="4 12">4.3.3.7</ecNumber>
    </recommendedName>
</protein>
<evidence type="ECO:0000313" key="15">
    <source>
        <dbReference type="Proteomes" id="UP001248581"/>
    </source>
</evidence>
<dbReference type="Proteomes" id="UP001248581">
    <property type="component" value="Chromosome"/>
</dbReference>
<dbReference type="Pfam" id="PF00701">
    <property type="entry name" value="DHDPS"/>
    <property type="match status" value="1"/>
</dbReference>
<evidence type="ECO:0000256" key="12">
    <source>
        <dbReference type="HAMAP-Rule" id="MF_00418"/>
    </source>
</evidence>
<dbReference type="PROSITE" id="PS00665">
    <property type="entry name" value="DHDPS_1"/>
    <property type="match status" value="1"/>
</dbReference>
<evidence type="ECO:0000256" key="7">
    <source>
        <dbReference type="ARBA" id="ARBA00022915"/>
    </source>
</evidence>
<dbReference type="PANTHER" id="PTHR12128:SF66">
    <property type="entry name" value="4-HYDROXY-2-OXOGLUTARATE ALDOLASE, MITOCHONDRIAL"/>
    <property type="match status" value="1"/>
</dbReference>
<dbReference type="PROSITE" id="PS00666">
    <property type="entry name" value="DHDPS_2"/>
    <property type="match status" value="1"/>
</dbReference>
<evidence type="ECO:0000256" key="11">
    <source>
        <dbReference type="ARBA" id="ARBA00047836"/>
    </source>
</evidence>
<dbReference type="PRINTS" id="PR00146">
    <property type="entry name" value="DHPICSNTHASE"/>
</dbReference>
<dbReference type="PANTHER" id="PTHR12128">
    <property type="entry name" value="DIHYDRODIPICOLINATE SYNTHASE"/>
    <property type="match status" value="1"/>
</dbReference>
<keyword evidence="6 12" id="KW-0028">Amino-acid biosynthesis</keyword>
<dbReference type="InterPro" id="IPR002220">
    <property type="entry name" value="DapA-like"/>
</dbReference>
<reference evidence="15" key="1">
    <citation type="submission" date="2023-09" db="EMBL/GenBank/DDBJ databases">
        <authorList>
            <person name="Li S."/>
            <person name="Li X."/>
            <person name="Zhang C."/>
            <person name="Zhao Z."/>
        </authorList>
    </citation>
    <scope>NUCLEOTIDE SEQUENCE [LARGE SCALE GENOMIC DNA]</scope>
    <source>
        <strain evidence="15">SQ345</strain>
    </source>
</reference>
<dbReference type="InterPro" id="IPR013785">
    <property type="entry name" value="Aldolase_TIM"/>
</dbReference>
<evidence type="ECO:0000313" key="14">
    <source>
        <dbReference type="EMBL" id="WNC69289.1"/>
    </source>
</evidence>
<feature type="site" description="Part of a proton relay during catalysis" evidence="12">
    <location>
        <position position="111"/>
    </location>
</feature>
<feature type="binding site" evidence="12">
    <location>
        <position position="50"/>
    </location>
    <ligand>
        <name>pyruvate</name>
        <dbReference type="ChEBI" id="CHEBI:15361"/>
    </ligand>
</feature>
<dbReference type="NCBIfam" id="TIGR00674">
    <property type="entry name" value="dapA"/>
    <property type="match status" value="1"/>
</dbReference>
<evidence type="ECO:0000256" key="3">
    <source>
        <dbReference type="ARBA" id="ARBA00007592"/>
    </source>
</evidence>
<evidence type="ECO:0000256" key="8">
    <source>
        <dbReference type="ARBA" id="ARBA00023154"/>
    </source>
</evidence>
<dbReference type="EMBL" id="CP134146">
    <property type="protein sequence ID" value="WNC69289.1"/>
    <property type="molecule type" value="Genomic_DNA"/>
</dbReference>
<evidence type="ECO:0000256" key="10">
    <source>
        <dbReference type="ARBA" id="ARBA00023270"/>
    </source>
</evidence>
<comment type="subunit">
    <text evidence="12">Homotetramer; dimer of dimers.</text>
</comment>
<keyword evidence="7 12" id="KW-0220">Diaminopimelate biosynthesis</keyword>
<evidence type="ECO:0000256" key="4">
    <source>
        <dbReference type="ARBA" id="ARBA00012086"/>
    </source>
</evidence>
<accession>A0ABY9TNK3</accession>
<evidence type="ECO:0000256" key="6">
    <source>
        <dbReference type="ARBA" id="ARBA00022605"/>
    </source>
</evidence>
<dbReference type="InterPro" id="IPR020625">
    <property type="entry name" value="Schiff_base-form_aldolases_AS"/>
</dbReference>
<comment type="pathway">
    <text evidence="2 12">Amino-acid biosynthesis; L-lysine biosynthesis via DAP pathway; (S)-tetrahydrodipicolinate from L-aspartate: step 3/4.</text>
</comment>
<evidence type="ECO:0000256" key="1">
    <source>
        <dbReference type="ARBA" id="ARBA00003294"/>
    </source>
</evidence>
<comment type="function">
    <text evidence="1 12">Catalyzes the condensation of (S)-aspartate-beta-semialdehyde [(S)-ASA] and pyruvate to 4-hydroxy-tetrahydrodipicolinate (HTPA).</text>
</comment>
<feature type="active site" description="Proton donor/acceptor" evidence="12">
    <location>
        <position position="137"/>
    </location>
</feature>
<keyword evidence="8 12" id="KW-0457">Lysine biosynthesis</keyword>
<dbReference type="SMART" id="SM01130">
    <property type="entry name" value="DHDPS"/>
    <property type="match status" value="1"/>
</dbReference>
<dbReference type="Gene3D" id="3.20.20.70">
    <property type="entry name" value="Aldolase class I"/>
    <property type="match status" value="1"/>
</dbReference>
<dbReference type="EC" id="4.3.3.7" evidence="4 12"/>
<dbReference type="PIRSF" id="PIRSF001365">
    <property type="entry name" value="DHDPS"/>
    <property type="match status" value="1"/>
</dbReference>
<comment type="subcellular location">
    <subcellularLocation>
        <location evidence="12">Cytoplasm</location>
    </subcellularLocation>
</comment>
<dbReference type="InterPro" id="IPR005263">
    <property type="entry name" value="DapA"/>
</dbReference>
<evidence type="ECO:0000256" key="5">
    <source>
        <dbReference type="ARBA" id="ARBA00022490"/>
    </source>
</evidence>
<keyword evidence="9 12" id="KW-0456">Lyase</keyword>
<feature type="binding site" evidence="12">
    <location>
        <position position="206"/>
    </location>
    <ligand>
        <name>pyruvate</name>
        <dbReference type="ChEBI" id="CHEBI:15361"/>
    </ligand>
</feature>